<dbReference type="Proteomes" id="UP000272706">
    <property type="component" value="Unassembled WGS sequence"/>
</dbReference>
<dbReference type="SUPFAM" id="SSF48317">
    <property type="entry name" value="Acid phosphatase/Vanadium-dependent haloperoxidase"/>
    <property type="match status" value="1"/>
</dbReference>
<feature type="transmembrane region" description="Helical" evidence="1">
    <location>
        <begin position="59"/>
        <end position="78"/>
    </location>
</feature>
<feature type="transmembrane region" description="Helical" evidence="1">
    <location>
        <begin position="25"/>
        <end position="47"/>
    </location>
</feature>
<dbReference type="InterPro" id="IPR036938">
    <property type="entry name" value="PAP2/HPO_sf"/>
</dbReference>
<feature type="domain" description="Inositolphosphotransferase Aur1/Ipt1" evidence="2">
    <location>
        <begin position="134"/>
        <end position="325"/>
    </location>
</feature>
<dbReference type="Pfam" id="PF14378">
    <property type="entry name" value="PAP2_3"/>
    <property type="match status" value="1"/>
</dbReference>
<sequence>MLAEFGRDLPKQVCRPADAGPVLDVALKLVAFCLLYVLGAALIWPATFYEMICIYFTELGLRGWTIFVFVLVPVAVVASPRKPMEFIVNLIRFSGPRIALVVAIFTLSLAAYTTYKLNIPNVVPFYSDRAMADLDDFFHGRAPWHIVHAFDSDALSWLIVQTYSRIWFFGWFAIVFLAALHANRPVHLRYLAALALTTLFVGTLLAMLFSSVGPIFYDQFLNDPRYADLLKALVQRPSNALVLNYSEYLLQSYKAGKFTLGSGISAMPSMHVAVATLNAFYLTRLNRWFGMAGWAFALLILFGSVYTGWHYAVDGYIAMLVATVIWQRTGKLFEDEAAAPRLPQEASLLPSPQA</sequence>
<dbReference type="GO" id="GO:0016020">
    <property type="term" value="C:membrane"/>
    <property type="evidence" value="ECO:0007669"/>
    <property type="project" value="UniProtKB-SubCell"/>
</dbReference>
<organism evidence="3 4">
    <name type="scientific">Mesorhizobium waimense</name>
    <dbReference type="NCBI Taxonomy" id="1300307"/>
    <lineage>
        <taxon>Bacteria</taxon>
        <taxon>Pseudomonadati</taxon>
        <taxon>Pseudomonadota</taxon>
        <taxon>Alphaproteobacteria</taxon>
        <taxon>Hyphomicrobiales</taxon>
        <taxon>Phyllobacteriaceae</taxon>
        <taxon>Mesorhizobium</taxon>
    </lineage>
</organism>
<accession>A0A3A5JV16</accession>
<dbReference type="InterPro" id="IPR026841">
    <property type="entry name" value="Aur1/Ipt1"/>
</dbReference>
<feature type="transmembrane region" description="Helical" evidence="1">
    <location>
        <begin position="166"/>
        <end position="183"/>
    </location>
</feature>
<evidence type="ECO:0000256" key="1">
    <source>
        <dbReference type="SAM" id="Phobius"/>
    </source>
</evidence>
<name>A0A3A5JV16_9HYPH</name>
<evidence type="ECO:0000313" key="4">
    <source>
        <dbReference type="Proteomes" id="UP000272706"/>
    </source>
</evidence>
<evidence type="ECO:0000259" key="2">
    <source>
        <dbReference type="Pfam" id="PF14378"/>
    </source>
</evidence>
<feature type="transmembrane region" description="Helical" evidence="1">
    <location>
        <begin position="98"/>
        <end position="115"/>
    </location>
</feature>
<comment type="caution">
    <text evidence="3">The sequence shown here is derived from an EMBL/GenBank/DDBJ whole genome shotgun (WGS) entry which is preliminary data.</text>
</comment>
<keyword evidence="1" id="KW-0472">Membrane</keyword>
<dbReference type="EMBL" id="QZWZ01000082">
    <property type="protein sequence ID" value="RJT23901.1"/>
    <property type="molecule type" value="Genomic_DNA"/>
</dbReference>
<feature type="transmembrane region" description="Helical" evidence="1">
    <location>
        <begin position="258"/>
        <end position="281"/>
    </location>
</feature>
<protein>
    <recommendedName>
        <fullName evidence="2">Inositolphosphotransferase Aur1/Ipt1 domain-containing protein</fullName>
    </recommendedName>
</protein>
<gene>
    <name evidence="3" type="ORF">D3227_38225</name>
</gene>
<reference evidence="3 4" key="1">
    <citation type="submission" date="2018-09" db="EMBL/GenBank/DDBJ databases">
        <title>Mesorhizobium carmichaelinearum sp. nov. isolated from Carmichaelinea spp. root nodules in New Zealand.</title>
        <authorList>
            <person name="De Meyer S.E."/>
        </authorList>
    </citation>
    <scope>NUCLEOTIDE SEQUENCE [LARGE SCALE GENOMIC DNA]</scope>
    <source>
        <strain evidence="3 4">ICMP19557</strain>
    </source>
</reference>
<proteinExistence type="predicted"/>
<keyword evidence="4" id="KW-1185">Reference proteome</keyword>
<keyword evidence="1" id="KW-0812">Transmembrane</keyword>
<keyword evidence="1" id="KW-1133">Transmembrane helix</keyword>
<feature type="transmembrane region" description="Helical" evidence="1">
    <location>
        <begin position="190"/>
        <end position="217"/>
    </location>
</feature>
<evidence type="ECO:0000313" key="3">
    <source>
        <dbReference type="EMBL" id="RJT23901.1"/>
    </source>
</evidence>
<feature type="transmembrane region" description="Helical" evidence="1">
    <location>
        <begin position="288"/>
        <end position="309"/>
    </location>
</feature>
<dbReference type="AlphaFoldDB" id="A0A3A5JV16"/>